<dbReference type="Proteomes" id="UP000255099">
    <property type="component" value="Unassembled WGS sequence"/>
</dbReference>
<proteinExistence type="predicted"/>
<protein>
    <recommendedName>
        <fullName evidence="3">Oxalurate catabolism protein HpxX</fullName>
    </recommendedName>
</protein>
<evidence type="ECO:0000313" key="1">
    <source>
        <dbReference type="EMBL" id="STT48595.1"/>
    </source>
</evidence>
<gene>
    <name evidence="1" type="ORF">NCTC9637_03542</name>
</gene>
<dbReference type="InterPro" id="IPR025148">
    <property type="entry name" value="AtzG-like"/>
</dbReference>
<dbReference type="NCBIfam" id="NF033624">
    <property type="entry name" value="HpxX"/>
    <property type="match status" value="1"/>
</dbReference>
<organism evidence="1 2">
    <name type="scientific">Klebsiella pneumoniae</name>
    <dbReference type="NCBI Taxonomy" id="573"/>
    <lineage>
        <taxon>Bacteria</taxon>
        <taxon>Pseudomonadati</taxon>
        <taxon>Pseudomonadota</taxon>
        <taxon>Gammaproteobacteria</taxon>
        <taxon>Enterobacterales</taxon>
        <taxon>Enterobacteriaceae</taxon>
        <taxon>Klebsiella/Raoultella group</taxon>
        <taxon>Klebsiella</taxon>
        <taxon>Klebsiella pneumoniae complex</taxon>
    </lineage>
</organism>
<reference evidence="1 2" key="1">
    <citation type="submission" date="2018-06" db="EMBL/GenBank/DDBJ databases">
        <authorList>
            <consortium name="Pathogen Informatics"/>
            <person name="Doyle S."/>
        </authorList>
    </citation>
    <scope>NUCLEOTIDE SEQUENCE [LARGE SCALE GENOMIC DNA]</scope>
    <source>
        <strain evidence="1 2">NCTC9637</strain>
    </source>
</reference>
<dbReference type="Pfam" id="PF13318">
    <property type="entry name" value="AtzG-like"/>
    <property type="match status" value="1"/>
</dbReference>
<sequence length="96" mass="10971">MTTQPDWSEYLTQMTHLLDMELDAPRREELERQFARIAAMAQPLMDYPLGPREEIAGCIKHDSSTLYHCRSPACAARWRTGAPGRSPARRWTISPA</sequence>
<dbReference type="AlphaFoldDB" id="A0A377W3X9"/>
<evidence type="ECO:0000313" key="2">
    <source>
        <dbReference type="Proteomes" id="UP000255099"/>
    </source>
</evidence>
<name>A0A377W3X9_KLEPN</name>
<dbReference type="EMBL" id="UGLB01000003">
    <property type="protein sequence ID" value="STT48595.1"/>
    <property type="molecule type" value="Genomic_DNA"/>
</dbReference>
<evidence type="ECO:0008006" key="3">
    <source>
        <dbReference type="Google" id="ProtNLM"/>
    </source>
</evidence>
<accession>A0A377W3X9</accession>